<dbReference type="Proteomes" id="UP000185753">
    <property type="component" value="Unassembled WGS sequence"/>
</dbReference>
<accession>A0A1A7RDA0</accession>
<dbReference type="InterPro" id="IPR055245">
    <property type="entry name" value="HTH_proteobacteria"/>
</dbReference>
<evidence type="ECO:0000259" key="1">
    <source>
        <dbReference type="Pfam" id="PF14090"/>
    </source>
</evidence>
<dbReference type="RefSeq" id="WP_067762006.1">
    <property type="nucleotide sequence ID" value="NZ_LZDS01000002.1"/>
</dbReference>
<keyword evidence="3" id="KW-1185">Reference proteome</keyword>
<sequence>MSTDTLILNYLKQGNSITQFEAIELFRCYRLSAVIHRLRGAGYQIKSHRQPNTNGGGAFSRYELDEVLV</sequence>
<gene>
    <name evidence="2" type="ORF">A9J31_11455</name>
</gene>
<dbReference type="AlphaFoldDB" id="A0A1A7RDA0"/>
<name>A0A1A7RDA0_9GAMM</name>
<dbReference type="Pfam" id="PF14090">
    <property type="entry name" value="HTH_39"/>
    <property type="match status" value="1"/>
</dbReference>
<proteinExistence type="predicted"/>
<reference evidence="3" key="1">
    <citation type="submission" date="2016-06" db="EMBL/GenBank/DDBJ databases">
        <authorList>
            <person name="Radolfova-Krizova L."/>
            <person name="Nemec A."/>
        </authorList>
    </citation>
    <scope>NUCLEOTIDE SEQUENCE [LARGE SCALE GENOMIC DNA]</scope>
    <source>
        <strain evidence="3">ANC 4275</strain>
    </source>
</reference>
<feature type="domain" description="Winged helix-turn-helix" evidence="1">
    <location>
        <begin position="5"/>
        <end position="62"/>
    </location>
</feature>
<organism evidence="2 3">
    <name type="scientific">Acinetobacter gandensis</name>
    <dbReference type="NCBI Taxonomy" id="1443941"/>
    <lineage>
        <taxon>Bacteria</taxon>
        <taxon>Pseudomonadati</taxon>
        <taxon>Pseudomonadota</taxon>
        <taxon>Gammaproteobacteria</taxon>
        <taxon>Moraxellales</taxon>
        <taxon>Moraxellaceae</taxon>
        <taxon>Acinetobacter</taxon>
    </lineage>
</organism>
<dbReference type="GO" id="GO:0003677">
    <property type="term" value="F:DNA binding"/>
    <property type="evidence" value="ECO:0007669"/>
    <property type="project" value="UniProtKB-KW"/>
</dbReference>
<evidence type="ECO:0000313" key="2">
    <source>
        <dbReference type="EMBL" id="OBX29931.1"/>
    </source>
</evidence>
<comment type="caution">
    <text evidence="2">The sequence shown here is derived from an EMBL/GenBank/DDBJ whole genome shotgun (WGS) entry which is preliminary data.</text>
</comment>
<dbReference type="EMBL" id="LZDS01000002">
    <property type="protein sequence ID" value="OBX29931.1"/>
    <property type="molecule type" value="Genomic_DNA"/>
</dbReference>
<keyword evidence="2" id="KW-0238">DNA-binding</keyword>
<dbReference type="STRING" id="1443941.A9J31_11455"/>
<protein>
    <submittedName>
        <fullName evidence="2">DNA-binding protein</fullName>
    </submittedName>
</protein>
<dbReference type="OrthoDB" id="8613885at2"/>
<evidence type="ECO:0000313" key="3">
    <source>
        <dbReference type="Proteomes" id="UP000185753"/>
    </source>
</evidence>